<keyword evidence="2" id="KW-1185">Reference proteome</keyword>
<dbReference type="Proteomes" id="UP000591844">
    <property type="component" value="Unassembled WGS sequence"/>
</dbReference>
<sequence>MLLNLEQDCIPMKCVFLLSEELKTNAKRISLTQELTLNQLKPQMGLKGKYGLFGSPDWWKNIKQRKMPLLFLSGVICDAYIAGQDNFGMNNTIDLKLSDGAICTVGIYVNNKDDVILFRIGYRAAIVYALDELKLQPAVDSGVNYSKIALEMAVSLQPVE</sequence>
<accession>A0A7X5QAE9</accession>
<dbReference type="RefSeq" id="WP_166300853.1">
    <property type="nucleotide sequence ID" value="NZ_CAWPIB010000001.1"/>
</dbReference>
<comment type="caution">
    <text evidence="1">The sequence shown here is derived from an EMBL/GenBank/DDBJ whole genome shotgun (WGS) entry which is preliminary data.</text>
</comment>
<evidence type="ECO:0000313" key="2">
    <source>
        <dbReference type="Proteomes" id="UP000591844"/>
    </source>
</evidence>
<dbReference type="AlphaFoldDB" id="A0A7X5QAE9"/>
<reference evidence="1 2" key="1">
    <citation type="submission" date="2018-02" db="EMBL/GenBank/DDBJ databases">
        <authorList>
            <person name="Machado R.A."/>
        </authorList>
    </citation>
    <scope>NUCLEOTIDE SEQUENCE [LARGE SCALE GENOMIC DNA]</scope>
    <source>
        <strain evidence="1 2">DSM 19724</strain>
    </source>
</reference>
<gene>
    <name evidence="1" type="ORF">C5469_00445</name>
</gene>
<proteinExistence type="predicted"/>
<evidence type="ECO:0000313" key="1">
    <source>
        <dbReference type="EMBL" id="NHB90669.1"/>
    </source>
</evidence>
<protein>
    <submittedName>
        <fullName evidence="1">Uncharacterized protein</fullName>
    </submittedName>
</protein>
<dbReference type="EMBL" id="PUJW01000001">
    <property type="protein sequence ID" value="NHB90669.1"/>
    <property type="molecule type" value="Genomic_DNA"/>
</dbReference>
<name>A0A7X5QAE9_9GAMM</name>
<organism evidence="1 2">
    <name type="scientific">Photorhabdus cinerea</name>
    <dbReference type="NCBI Taxonomy" id="471575"/>
    <lineage>
        <taxon>Bacteria</taxon>
        <taxon>Pseudomonadati</taxon>
        <taxon>Pseudomonadota</taxon>
        <taxon>Gammaproteobacteria</taxon>
        <taxon>Enterobacterales</taxon>
        <taxon>Morganellaceae</taxon>
        <taxon>Photorhabdus</taxon>
    </lineage>
</organism>